<dbReference type="InterPro" id="IPR013766">
    <property type="entry name" value="Thioredoxin_domain"/>
</dbReference>
<accession>A0A2V1K590</accession>
<feature type="binding site" evidence="3">
    <location>
        <position position="163"/>
    </location>
    <ligand>
        <name>Cu cation</name>
        <dbReference type="ChEBI" id="CHEBI:23378"/>
    </ligand>
</feature>
<dbReference type="InterPro" id="IPR003782">
    <property type="entry name" value="SCO1/SenC"/>
</dbReference>
<evidence type="ECO:0000256" key="2">
    <source>
        <dbReference type="ARBA" id="ARBA00023008"/>
    </source>
</evidence>
<protein>
    <submittedName>
        <fullName evidence="7">SCO family protein</fullName>
    </submittedName>
</protein>
<keyword evidence="8" id="KW-1185">Reference proteome</keyword>
<dbReference type="PROSITE" id="PS51257">
    <property type="entry name" value="PROKAR_LIPOPROTEIN"/>
    <property type="match status" value="1"/>
</dbReference>
<keyword evidence="3" id="KW-0479">Metal-binding</keyword>
<name>A0A2V1K590_9BURK</name>
<dbReference type="InterPro" id="IPR036249">
    <property type="entry name" value="Thioredoxin-like_sf"/>
</dbReference>
<gene>
    <name evidence="7" type="ORF">DD235_04505</name>
</gene>
<evidence type="ECO:0000259" key="6">
    <source>
        <dbReference type="PROSITE" id="PS51352"/>
    </source>
</evidence>
<feature type="chain" id="PRO_5016081914" evidence="5">
    <location>
        <begin position="28"/>
        <end position="200"/>
    </location>
</feature>
<evidence type="ECO:0000256" key="1">
    <source>
        <dbReference type="ARBA" id="ARBA00010996"/>
    </source>
</evidence>
<comment type="similarity">
    <text evidence="1">Belongs to the SCO1/2 family.</text>
</comment>
<sequence>MSLHSSRRLFLAAMGALTLAVAGCSQSDELTDINGIDLSTANLGKSFELTDTEGNTRTLKDFDGKAVMIFFGFTQCPDVCPTALYRATEVKQMLGDDADKLQVLFITVDPERDTPEILKSYVTAFDPGFIGLYGDLDRTAKTARDFKVYYEKVPTASSYTIDHTALSYLYDTKGRLRLALRHTQTADEYAADIRKVLAAN</sequence>
<dbReference type="PANTHER" id="PTHR12151">
    <property type="entry name" value="ELECTRON TRANSPORT PROTIN SCO1/SENC FAMILY MEMBER"/>
    <property type="match status" value="1"/>
</dbReference>
<evidence type="ECO:0000256" key="4">
    <source>
        <dbReference type="PIRSR" id="PIRSR603782-2"/>
    </source>
</evidence>
<evidence type="ECO:0000313" key="8">
    <source>
        <dbReference type="Proteomes" id="UP000245212"/>
    </source>
</evidence>
<dbReference type="Proteomes" id="UP000245212">
    <property type="component" value="Unassembled WGS sequence"/>
</dbReference>
<reference evidence="8" key="1">
    <citation type="submission" date="2018-05" db="EMBL/GenBank/DDBJ databases">
        <authorList>
            <person name="Li Y."/>
        </authorList>
    </citation>
    <scope>NUCLEOTIDE SEQUENCE [LARGE SCALE GENOMIC DNA]</scope>
    <source>
        <strain evidence="8">3d-2-2</strain>
    </source>
</reference>
<dbReference type="PANTHER" id="PTHR12151:SF25">
    <property type="entry name" value="LINALOOL DEHYDRATASE_ISOMERASE DOMAIN-CONTAINING PROTEIN"/>
    <property type="match status" value="1"/>
</dbReference>
<proteinExistence type="inferred from homology"/>
<feature type="binding site" evidence="3">
    <location>
        <position position="80"/>
    </location>
    <ligand>
        <name>Cu cation</name>
        <dbReference type="ChEBI" id="CHEBI:23378"/>
    </ligand>
</feature>
<keyword evidence="2 3" id="KW-0186">Copper</keyword>
<evidence type="ECO:0000313" key="7">
    <source>
        <dbReference type="EMBL" id="PWF25403.1"/>
    </source>
</evidence>
<evidence type="ECO:0000256" key="3">
    <source>
        <dbReference type="PIRSR" id="PIRSR603782-1"/>
    </source>
</evidence>
<keyword evidence="5" id="KW-0732">Signal</keyword>
<dbReference type="CDD" id="cd02968">
    <property type="entry name" value="SCO"/>
    <property type="match status" value="1"/>
</dbReference>
<feature type="disulfide bond" description="Redox-active" evidence="4">
    <location>
        <begin position="76"/>
        <end position="80"/>
    </location>
</feature>
<feature type="binding site" evidence="3">
    <location>
        <position position="76"/>
    </location>
    <ligand>
        <name>Cu cation</name>
        <dbReference type="ChEBI" id="CHEBI:23378"/>
    </ligand>
</feature>
<dbReference type="FunFam" id="3.40.30.10:FF:000013">
    <property type="entry name" value="Blast:Protein SCO1 homolog, mitochondrial"/>
    <property type="match status" value="1"/>
</dbReference>
<dbReference type="AlphaFoldDB" id="A0A2V1K590"/>
<feature type="signal peptide" evidence="5">
    <location>
        <begin position="1"/>
        <end position="27"/>
    </location>
</feature>
<feature type="domain" description="Thioredoxin" evidence="6">
    <location>
        <begin position="38"/>
        <end position="198"/>
    </location>
</feature>
<evidence type="ECO:0000256" key="5">
    <source>
        <dbReference type="SAM" id="SignalP"/>
    </source>
</evidence>
<dbReference type="PROSITE" id="PS51352">
    <property type="entry name" value="THIOREDOXIN_2"/>
    <property type="match status" value="1"/>
</dbReference>
<dbReference type="GO" id="GO:0046872">
    <property type="term" value="F:metal ion binding"/>
    <property type="evidence" value="ECO:0007669"/>
    <property type="project" value="UniProtKB-KW"/>
</dbReference>
<dbReference type="Gene3D" id="3.40.30.10">
    <property type="entry name" value="Glutaredoxin"/>
    <property type="match status" value="1"/>
</dbReference>
<dbReference type="SUPFAM" id="SSF52833">
    <property type="entry name" value="Thioredoxin-like"/>
    <property type="match status" value="1"/>
</dbReference>
<dbReference type="EMBL" id="QETA01000001">
    <property type="protein sequence ID" value="PWF25403.1"/>
    <property type="molecule type" value="Genomic_DNA"/>
</dbReference>
<dbReference type="RefSeq" id="WP_109060806.1">
    <property type="nucleotide sequence ID" value="NZ_QETA01000001.1"/>
</dbReference>
<comment type="caution">
    <text evidence="7">The sequence shown here is derived from an EMBL/GenBank/DDBJ whole genome shotgun (WGS) entry which is preliminary data.</text>
</comment>
<organism evidence="7 8">
    <name type="scientific">Corticimicrobacter populi</name>
    <dbReference type="NCBI Taxonomy" id="2175229"/>
    <lineage>
        <taxon>Bacteria</taxon>
        <taxon>Pseudomonadati</taxon>
        <taxon>Pseudomonadota</taxon>
        <taxon>Betaproteobacteria</taxon>
        <taxon>Burkholderiales</taxon>
        <taxon>Alcaligenaceae</taxon>
        <taxon>Corticimicrobacter</taxon>
    </lineage>
</organism>
<keyword evidence="4" id="KW-1015">Disulfide bond</keyword>
<dbReference type="Pfam" id="PF02630">
    <property type="entry name" value="SCO1-SenC"/>
    <property type="match status" value="1"/>
</dbReference>